<dbReference type="Proteomes" id="UP001175211">
    <property type="component" value="Unassembled WGS sequence"/>
</dbReference>
<dbReference type="EMBL" id="JAUEPS010000036">
    <property type="protein sequence ID" value="KAK0450351.1"/>
    <property type="molecule type" value="Genomic_DNA"/>
</dbReference>
<dbReference type="GeneID" id="85361481"/>
<gene>
    <name evidence="1" type="ORF">EV420DRAFT_1646588</name>
</gene>
<sequence length="483" mass="56003">MAQLPFELVEIIISEFWYAEHPSDDRIAFMTGCPLLCRVWRDVYATITSQDIHVPTQGYLFYLSSIIRTKRSSIYRPFLSKSTRTITCHVDLIESNDDPALFPYIVFCHMPNYAGFRKCFPDIQCINLEIKLLGRPWKVFNRIIRTRVSIRLDELFSLSALPVDWYITIDDAPDIGEVNPSKLKHSWSDFLGELVRDMCQYSLQLRGMSKIVSYNSVAEGSTCFGGTRHFRHRTYCEERNEDIWGINRRFWKAGRTLTNVKTFFSGLFDDLFWNNCSDAKFPMWRFHCNTEQGSLGPRIPDGRAFTMKNGVIVTSIKEQEATIRAIVRDVIYAPGCISVCNMHLEVMSTIKKDKASLRFANIFGSPVRERALMRTIERHCASVRGRFKEMIFKSVPNVPLDIFTLEMNQKFRHFCPAPTTTAAAILEENTARRNALLRNFVHEHPLFRYEPDADDIEREMDKARSLGEPLRMNKRMHLVKAKG</sequence>
<dbReference type="AlphaFoldDB" id="A0AA39JWR5"/>
<reference evidence="1" key="1">
    <citation type="submission" date="2023-06" db="EMBL/GenBank/DDBJ databases">
        <authorList>
            <consortium name="Lawrence Berkeley National Laboratory"/>
            <person name="Ahrendt S."/>
            <person name="Sahu N."/>
            <person name="Indic B."/>
            <person name="Wong-Bajracharya J."/>
            <person name="Merenyi Z."/>
            <person name="Ke H.-M."/>
            <person name="Monk M."/>
            <person name="Kocsube S."/>
            <person name="Drula E."/>
            <person name="Lipzen A."/>
            <person name="Balint B."/>
            <person name="Henrissat B."/>
            <person name="Andreopoulos B."/>
            <person name="Martin F.M."/>
            <person name="Harder C.B."/>
            <person name="Rigling D."/>
            <person name="Ford K.L."/>
            <person name="Foster G.D."/>
            <person name="Pangilinan J."/>
            <person name="Papanicolaou A."/>
            <person name="Barry K."/>
            <person name="LaButti K."/>
            <person name="Viragh M."/>
            <person name="Koriabine M."/>
            <person name="Yan M."/>
            <person name="Riley R."/>
            <person name="Champramary S."/>
            <person name="Plett K.L."/>
            <person name="Tsai I.J."/>
            <person name="Slot J."/>
            <person name="Sipos G."/>
            <person name="Plett J."/>
            <person name="Nagy L.G."/>
            <person name="Grigoriev I.V."/>
        </authorList>
    </citation>
    <scope>NUCLEOTIDE SEQUENCE</scope>
    <source>
        <strain evidence="1">CCBAS 213</strain>
    </source>
</reference>
<organism evidence="1 2">
    <name type="scientific">Armillaria tabescens</name>
    <name type="common">Ringless honey mushroom</name>
    <name type="synonym">Agaricus tabescens</name>
    <dbReference type="NCBI Taxonomy" id="1929756"/>
    <lineage>
        <taxon>Eukaryota</taxon>
        <taxon>Fungi</taxon>
        <taxon>Dikarya</taxon>
        <taxon>Basidiomycota</taxon>
        <taxon>Agaricomycotina</taxon>
        <taxon>Agaricomycetes</taxon>
        <taxon>Agaricomycetidae</taxon>
        <taxon>Agaricales</taxon>
        <taxon>Marasmiineae</taxon>
        <taxon>Physalacriaceae</taxon>
        <taxon>Desarmillaria</taxon>
    </lineage>
</organism>
<protein>
    <submittedName>
        <fullName evidence="1">Uncharacterized protein</fullName>
    </submittedName>
</protein>
<name>A0AA39JWR5_ARMTA</name>
<proteinExistence type="predicted"/>
<keyword evidence="2" id="KW-1185">Reference proteome</keyword>
<accession>A0AA39JWR5</accession>
<evidence type="ECO:0000313" key="1">
    <source>
        <dbReference type="EMBL" id="KAK0450351.1"/>
    </source>
</evidence>
<dbReference type="RefSeq" id="XP_060327222.1">
    <property type="nucleotide sequence ID" value="XM_060477933.1"/>
</dbReference>
<evidence type="ECO:0000313" key="2">
    <source>
        <dbReference type="Proteomes" id="UP001175211"/>
    </source>
</evidence>
<comment type="caution">
    <text evidence="1">The sequence shown here is derived from an EMBL/GenBank/DDBJ whole genome shotgun (WGS) entry which is preliminary data.</text>
</comment>